<accession>A0A3P6SJC8</accession>
<proteinExistence type="predicted"/>
<dbReference type="EMBL" id="UYRX01000003">
    <property type="protein sequence ID" value="VDK67485.1"/>
    <property type="molecule type" value="Genomic_DNA"/>
</dbReference>
<name>A0A3P6SJC8_LITSI</name>
<reference evidence="1 2" key="1">
    <citation type="submission" date="2018-08" db="EMBL/GenBank/DDBJ databases">
        <authorList>
            <person name="Laetsch R D."/>
            <person name="Stevens L."/>
            <person name="Kumar S."/>
            <person name="Blaxter L. M."/>
        </authorList>
    </citation>
    <scope>NUCLEOTIDE SEQUENCE [LARGE SCALE GENOMIC DNA]</scope>
</reference>
<dbReference type="Proteomes" id="UP000277928">
    <property type="component" value="Unassembled WGS sequence"/>
</dbReference>
<evidence type="ECO:0000313" key="1">
    <source>
        <dbReference type="EMBL" id="VDK67485.1"/>
    </source>
</evidence>
<organism evidence="1 2">
    <name type="scientific">Litomosoides sigmodontis</name>
    <name type="common">Filarial nematode worm</name>
    <dbReference type="NCBI Taxonomy" id="42156"/>
    <lineage>
        <taxon>Eukaryota</taxon>
        <taxon>Metazoa</taxon>
        <taxon>Ecdysozoa</taxon>
        <taxon>Nematoda</taxon>
        <taxon>Chromadorea</taxon>
        <taxon>Rhabditida</taxon>
        <taxon>Spirurina</taxon>
        <taxon>Spiruromorpha</taxon>
        <taxon>Filarioidea</taxon>
        <taxon>Onchocercidae</taxon>
        <taxon>Litomosoides</taxon>
    </lineage>
</organism>
<dbReference type="AlphaFoldDB" id="A0A3P6SJC8"/>
<evidence type="ECO:0000313" key="2">
    <source>
        <dbReference type="Proteomes" id="UP000277928"/>
    </source>
</evidence>
<keyword evidence="2" id="KW-1185">Reference proteome</keyword>
<protein>
    <submittedName>
        <fullName evidence="1">Uncharacterized protein</fullName>
    </submittedName>
</protein>
<sequence>MNEQSASATDGQTSKIERFHLGERRNNYDIVGQLDFGDASYTRILWNVECQTILNNPRKLPTYVAKTVNVEAIAEFLSD</sequence>
<gene>
    <name evidence="1" type="ORF">NLS_LOCUS124</name>
</gene>